<dbReference type="Proteomes" id="UP000008063">
    <property type="component" value="Unassembled WGS sequence"/>
</dbReference>
<evidence type="ECO:0000313" key="2">
    <source>
        <dbReference type="Proteomes" id="UP000008063"/>
    </source>
</evidence>
<accession>F8Q289</accession>
<proteinExistence type="predicted"/>
<protein>
    <submittedName>
        <fullName evidence="1">Uncharacterized protein</fullName>
    </submittedName>
</protein>
<dbReference type="AlphaFoldDB" id="F8Q289"/>
<gene>
    <name evidence="1" type="ORF">SERLA73DRAFT_153744</name>
</gene>
<dbReference type="InParanoid" id="F8Q289"/>
<dbReference type="EMBL" id="GL945482">
    <property type="protein sequence ID" value="EGN97300.1"/>
    <property type="molecule type" value="Genomic_DNA"/>
</dbReference>
<sequence length="143" mass="16032">MVGTSPVPYKITITAALGKARSGRHLSRDRNPCLSLYLCPSSPEQRGDVPSGNRLKILRYSESFKKIHGKPKPPPGTVFRQTQEVYESFFSRRGQLFIVAAFTLCIFRESVVQSRNDNCHLVSTVDLWPTWLFSAVTSESNGI</sequence>
<reference evidence="2" key="1">
    <citation type="journal article" date="2011" name="Science">
        <title>The plant cell wall-decomposing machinery underlies the functional diversity of forest fungi.</title>
        <authorList>
            <person name="Eastwood D.C."/>
            <person name="Floudas D."/>
            <person name="Binder M."/>
            <person name="Majcherczyk A."/>
            <person name="Schneider P."/>
            <person name="Aerts A."/>
            <person name="Asiegbu F.O."/>
            <person name="Baker S.E."/>
            <person name="Barry K."/>
            <person name="Bendiksby M."/>
            <person name="Blumentritt M."/>
            <person name="Coutinho P.M."/>
            <person name="Cullen D."/>
            <person name="de Vries R.P."/>
            <person name="Gathman A."/>
            <person name="Goodell B."/>
            <person name="Henrissat B."/>
            <person name="Ihrmark K."/>
            <person name="Kauserud H."/>
            <person name="Kohler A."/>
            <person name="LaButti K."/>
            <person name="Lapidus A."/>
            <person name="Lavin J.L."/>
            <person name="Lee Y.-H."/>
            <person name="Lindquist E."/>
            <person name="Lilly W."/>
            <person name="Lucas S."/>
            <person name="Morin E."/>
            <person name="Murat C."/>
            <person name="Oguiza J.A."/>
            <person name="Park J."/>
            <person name="Pisabarro A.G."/>
            <person name="Riley R."/>
            <person name="Rosling A."/>
            <person name="Salamov A."/>
            <person name="Schmidt O."/>
            <person name="Schmutz J."/>
            <person name="Skrede I."/>
            <person name="Stenlid J."/>
            <person name="Wiebenga A."/>
            <person name="Xie X."/>
            <person name="Kuees U."/>
            <person name="Hibbett D.S."/>
            <person name="Hoffmeister D."/>
            <person name="Hoegberg N."/>
            <person name="Martin F."/>
            <person name="Grigoriev I.V."/>
            <person name="Watkinson S.C."/>
        </authorList>
    </citation>
    <scope>NUCLEOTIDE SEQUENCE [LARGE SCALE GENOMIC DNA]</scope>
    <source>
        <strain evidence="2">strain S7.3</strain>
    </source>
</reference>
<name>F8Q289_SERL3</name>
<evidence type="ECO:0000313" key="1">
    <source>
        <dbReference type="EMBL" id="EGN97300.1"/>
    </source>
</evidence>
<organism evidence="2">
    <name type="scientific">Serpula lacrymans var. lacrymans (strain S7.3)</name>
    <name type="common">Dry rot fungus</name>
    <dbReference type="NCBI Taxonomy" id="936435"/>
    <lineage>
        <taxon>Eukaryota</taxon>
        <taxon>Fungi</taxon>
        <taxon>Dikarya</taxon>
        <taxon>Basidiomycota</taxon>
        <taxon>Agaricomycotina</taxon>
        <taxon>Agaricomycetes</taxon>
        <taxon>Agaricomycetidae</taxon>
        <taxon>Boletales</taxon>
        <taxon>Coniophorineae</taxon>
        <taxon>Serpulaceae</taxon>
        <taxon>Serpula</taxon>
    </lineage>
</organism>
<keyword evidence="2" id="KW-1185">Reference proteome</keyword>
<dbReference type="HOGENOM" id="CLU_1807402_0_0_1"/>